<protein>
    <recommendedName>
        <fullName evidence="3">Glycoside hydrolase family 5 domain-containing protein</fullName>
    </recommendedName>
</protein>
<dbReference type="AlphaFoldDB" id="A0A0G0NIW3"/>
<organism evidence="1 2">
    <name type="scientific">Candidatus Woesebacteria bacterium GW2011_GWB1_38_8</name>
    <dbReference type="NCBI Taxonomy" id="1618570"/>
    <lineage>
        <taxon>Bacteria</taxon>
        <taxon>Candidatus Woeseibacteriota</taxon>
    </lineage>
</organism>
<proteinExistence type="predicted"/>
<accession>A0A0G0NIW3</accession>
<name>A0A0G0NIW3_9BACT</name>
<comment type="caution">
    <text evidence="1">The sequence shown here is derived from an EMBL/GenBank/DDBJ whole genome shotgun (WGS) entry which is preliminary data.</text>
</comment>
<evidence type="ECO:0008006" key="3">
    <source>
        <dbReference type="Google" id="ProtNLM"/>
    </source>
</evidence>
<dbReference type="SUPFAM" id="SSF51445">
    <property type="entry name" value="(Trans)glycosidases"/>
    <property type="match status" value="1"/>
</dbReference>
<dbReference type="Gene3D" id="3.20.20.80">
    <property type="entry name" value="Glycosidases"/>
    <property type="match status" value="1"/>
</dbReference>
<sequence>MHKKILIFSILILFLFFGPKKVFAVENPLAVANNIYGIHILDENDLQDAANLVNSNGGDWGYVTLVIRNNERDTKRWQNVFDQMRRLHLIPIIRIATKQSDGGWEKPNFDEINGWIGFLNSLNWVVKNRYIVIGNEPNHSKEWGGQVNPIEYADYLYTFSQKLKSSSGDFFVIPAGFDASAPNSKDTFSEDLFLRQMIEYKPDIFNYVDGWASHSYPNPNFSGSENAEGRGSVRTYKWELKFLDSLGIKKQLPIFITETGWAHDKGDNINGFKDTSIISDKFKAALEIAWKHERIVAITPFILNYQSEPFDIFSWKKNDGTFYEIYQEVQKLPKISGKPTQIAAIDVISLIFPPLIPSDGYLSGIVLIENTGQQIWKGTEKIYTENRGHEVTLEPITHRADIEPEDRTFAIVKVKLGKN</sequence>
<evidence type="ECO:0000313" key="1">
    <source>
        <dbReference type="EMBL" id="KKQ85839.1"/>
    </source>
</evidence>
<evidence type="ECO:0000313" key="2">
    <source>
        <dbReference type="Proteomes" id="UP000034081"/>
    </source>
</evidence>
<gene>
    <name evidence="1" type="ORF">UT08_C0003G0002</name>
</gene>
<reference evidence="1 2" key="1">
    <citation type="journal article" date="2015" name="Nature">
        <title>rRNA introns, odd ribosomes, and small enigmatic genomes across a large radiation of phyla.</title>
        <authorList>
            <person name="Brown C.T."/>
            <person name="Hug L.A."/>
            <person name="Thomas B.C."/>
            <person name="Sharon I."/>
            <person name="Castelle C.J."/>
            <person name="Singh A."/>
            <person name="Wilkins M.J."/>
            <person name="Williams K.H."/>
            <person name="Banfield J.F."/>
        </authorList>
    </citation>
    <scope>NUCLEOTIDE SEQUENCE [LARGE SCALE GENOMIC DNA]</scope>
</reference>
<dbReference type="EMBL" id="LBVL01000003">
    <property type="protein sequence ID" value="KKQ85839.1"/>
    <property type="molecule type" value="Genomic_DNA"/>
</dbReference>
<dbReference type="InterPro" id="IPR017853">
    <property type="entry name" value="GH"/>
</dbReference>
<dbReference type="Proteomes" id="UP000034081">
    <property type="component" value="Unassembled WGS sequence"/>
</dbReference>